<evidence type="ECO:0000256" key="6">
    <source>
        <dbReference type="ARBA" id="ARBA00023054"/>
    </source>
</evidence>
<keyword evidence="6" id="KW-0175">Coiled coil</keyword>
<proteinExistence type="inferred from homology"/>
<gene>
    <name evidence="10" type="ORF">CLV43_101917</name>
</gene>
<sequence length="397" mass="44130">MDRAGHDTKHHQPAHPAPLLSADDVSQVVFHRPPAGELGYDEDQVDAFIDRVEDTLRSKDQLVAADIRAMRFPFAVPGRLGYYAAEVDMFLELVAETLESTPQRRQAAAPALGAHATSTKMQPPPRLKPEDVRGVRFHKPRGNTPGYHEGEIDAFLARIEATLRGEDDLTALEVQEIEFGEATADQFGYDEDDVDTFLDLVVVTLEASPPLPVKQRTVEAPLTARDVRTASFGKPPRGRRGYQESQVDKFLDRIEDTLLGQDTLSAQDVREMKFSRPLIGRRGYNEDEVDAFLARVERQLADSPGSPGRIPPITSWKQLRQVRLPPAAADQRGYRSAQVDRMLEEIGIALDGMLGATSGDILKVRFAHALMNGQGYDCAFVDELMPRLAAELQRRGR</sequence>
<keyword evidence="7" id="KW-0131">Cell cycle</keyword>
<evidence type="ECO:0000313" key="11">
    <source>
        <dbReference type="Proteomes" id="UP000239494"/>
    </source>
</evidence>
<keyword evidence="11" id="KW-1185">Reference proteome</keyword>
<feature type="region of interest" description="Disordered" evidence="9">
    <location>
        <begin position="102"/>
        <end position="144"/>
    </location>
</feature>
<evidence type="ECO:0000256" key="2">
    <source>
        <dbReference type="ARBA" id="ARBA00009008"/>
    </source>
</evidence>
<evidence type="ECO:0000256" key="8">
    <source>
        <dbReference type="ARBA" id="ARBA00031737"/>
    </source>
</evidence>
<comment type="subcellular location">
    <subcellularLocation>
        <location evidence="1">Cytoplasm</location>
    </subcellularLocation>
</comment>
<evidence type="ECO:0000256" key="4">
    <source>
        <dbReference type="ARBA" id="ARBA00022490"/>
    </source>
</evidence>
<comment type="caution">
    <text evidence="10">The sequence shown here is derived from an EMBL/GenBank/DDBJ whole genome shotgun (WGS) entry which is preliminary data.</text>
</comment>
<evidence type="ECO:0000256" key="1">
    <source>
        <dbReference type="ARBA" id="ARBA00004496"/>
    </source>
</evidence>
<evidence type="ECO:0000256" key="7">
    <source>
        <dbReference type="ARBA" id="ARBA00023306"/>
    </source>
</evidence>
<accession>A0A2T0TLV7</accession>
<keyword evidence="5" id="KW-0132">Cell division</keyword>
<dbReference type="Proteomes" id="UP000239494">
    <property type="component" value="Unassembled WGS sequence"/>
</dbReference>
<dbReference type="AlphaFoldDB" id="A0A2T0TLV7"/>
<feature type="region of interest" description="Disordered" evidence="9">
    <location>
        <begin position="1"/>
        <end position="23"/>
    </location>
</feature>
<evidence type="ECO:0000256" key="5">
    <source>
        <dbReference type="ARBA" id="ARBA00022618"/>
    </source>
</evidence>
<dbReference type="PANTHER" id="PTHR35794:SF2">
    <property type="entry name" value="CELL DIVISION PROTEIN DIVIVA"/>
    <property type="match status" value="1"/>
</dbReference>
<dbReference type="EMBL" id="PVTF01000001">
    <property type="protein sequence ID" value="PRY46639.1"/>
    <property type="molecule type" value="Genomic_DNA"/>
</dbReference>
<dbReference type="GO" id="GO:0005737">
    <property type="term" value="C:cytoplasm"/>
    <property type="evidence" value="ECO:0007669"/>
    <property type="project" value="UniProtKB-SubCell"/>
</dbReference>
<comment type="similarity">
    <text evidence="2">Belongs to the DivIVA family.</text>
</comment>
<reference evidence="10 11" key="1">
    <citation type="submission" date="2018-03" db="EMBL/GenBank/DDBJ databases">
        <title>Genomic Encyclopedia of Archaeal and Bacterial Type Strains, Phase II (KMG-II): from individual species to whole genera.</title>
        <authorList>
            <person name="Goeker M."/>
        </authorList>
    </citation>
    <scope>NUCLEOTIDE SEQUENCE [LARGE SCALE GENOMIC DNA]</scope>
    <source>
        <strain evidence="10 11">DSM 44720</strain>
    </source>
</reference>
<dbReference type="Gene3D" id="6.10.250.660">
    <property type="match status" value="6"/>
</dbReference>
<dbReference type="InterPro" id="IPR007793">
    <property type="entry name" value="DivIVA_fam"/>
</dbReference>
<name>A0A2T0TLV7_9PSEU</name>
<dbReference type="InterPro" id="IPR019933">
    <property type="entry name" value="DivIVA_domain"/>
</dbReference>
<evidence type="ECO:0000256" key="3">
    <source>
        <dbReference type="ARBA" id="ARBA00018787"/>
    </source>
</evidence>
<evidence type="ECO:0000313" key="10">
    <source>
        <dbReference type="EMBL" id="PRY46639.1"/>
    </source>
</evidence>
<protein>
    <recommendedName>
        <fullName evidence="3">Cell wall synthesis protein Wag31</fullName>
    </recommendedName>
    <alternativeName>
        <fullName evidence="8">Antigen 84</fullName>
    </alternativeName>
</protein>
<organism evidence="10 11">
    <name type="scientific">Umezawaea tangerina</name>
    <dbReference type="NCBI Taxonomy" id="84725"/>
    <lineage>
        <taxon>Bacteria</taxon>
        <taxon>Bacillati</taxon>
        <taxon>Actinomycetota</taxon>
        <taxon>Actinomycetes</taxon>
        <taxon>Pseudonocardiales</taxon>
        <taxon>Pseudonocardiaceae</taxon>
        <taxon>Umezawaea</taxon>
    </lineage>
</organism>
<dbReference type="PANTHER" id="PTHR35794">
    <property type="entry name" value="CELL DIVISION PROTEIN DIVIVA"/>
    <property type="match status" value="1"/>
</dbReference>
<evidence type="ECO:0000256" key="9">
    <source>
        <dbReference type="SAM" id="MobiDB-lite"/>
    </source>
</evidence>
<dbReference type="GO" id="GO:0051301">
    <property type="term" value="P:cell division"/>
    <property type="evidence" value="ECO:0007669"/>
    <property type="project" value="UniProtKB-KW"/>
</dbReference>
<keyword evidence="4" id="KW-0963">Cytoplasm</keyword>
<dbReference type="NCBIfam" id="TIGR03544">
    <property type="entry name" value="DivI1A_domain"/>
    <property type="match status" value="6"/>
</dbReference>